<dbReference type="PANTHER" id="PTHR43581">
    <property type="entry name" value="ATP/GTP PHOSPHATASE"/>
    <property type="match status" value="1"/>
</dbReference>
<feature type="region of interest" description="Disordered" evidence="1">
    <location>
        <begin position="119"/>
        <end position="140"/>
    </location>
</feature>
<evidence type="ECO:0000259" key="2">
    <source>
        <dbReference type="Pfam" id="PF13304"/>
    </source>
</evidence>
<protein>
    <submittedName>
        <fullName evidence="4">AAA family ATPase</fullName>
    </submittedName>
</protein>
<dbReference type="PANTHER" id="PTHR43581:SF2">
    <property type="entry name" value="EXCINUCLEASE ATPASE SUBUNIT"/>
    <property type="match status" value="1"/>
</dbReference>
<name>A0ABS1XQ88_9ACTN</name>
<dbReference type="InterPro" id="IPR003959">
    <property type="entry name" value="ATPase_AAA_core"/>
</dbReference>
<proteinExistence type="predicted"/>
<feature type="domain" description="OLD protein-like TOPRIM" evidence="3">
    <location>
        <begin position="395"/>
        <end position="461"/>
    </location>
</feature>
<reference evidence="4 5" key="1">
    <citation type="submission" date="2021-01" db="EMBL/GenBank/DDBJ databases">
        <title>Draft genome sequence of Micromonospora sp. strain STR1_7.</title>
        <authorList>
            <person name="Karlyshev A."/>
            <person name="Jawad R."/>
        </authorList>
    </citation>
    <scope>NUCLEOTIDE SEQUENCE [LARGE SCALE GENOMIC DNA]</scope>
    <source>
        <strain evidence="4 5">STR1-7</strain>
    </source>
</reference>
<dbReference type="Pfam" id="PF20469">
    <property type="entry name" value="OLD-like_TOPRIM"/>
    <property type="match status" value="1"/>
</dbReference>
<organism evidence="4 5">
    <name type="scientific">Micromonospora parastrephiae</name>
    <dbReference type="NCBI Taxonomy" id="2806101"/>
    <lineage>
        <taxon>Bacteria</taxon>
        <taxon>Bacillati</taxon>
        <taxon>Actinomycetota</taxon>
        <taxon>Actinomycetes</taxon>
        <taxon>Micromonosporales</taxon>
        <taxon>Micromonosporaceae</taxon>
        <taxon>Micromonospora</taxon>
    </lineage>
</organism>
<sequence>MPLHISRVEVENFRNFKHLLIDPFPATAVVVGANNVGKSNLLHALRIILDPDLPDSARRLREDDLYDDGAGPCVGEKVRIIIDLAGFGEDEKALAVLADCLLTVEPAVARIEYVYEPSEEIRSDDDEQENDSGAQEQPAVSIDDYDWQVLGGATESARPLRTEPRRYIGIRVLPALRDATDELTRRKSPLRELLDRVKPDQQILEGAAADVTAATEDLLTDQAISDLQQAVRKQTEDMIGSALPVSPTLGIAPALPHQLLRQIRLFADDARRRGMPDTSLGTANVIYLALLLQAVAARRSSREHVTTILGVEEPEAHLHVQIQRRLFGYLLRAEPALILTSHSPHVAAVAPLPSIVLLRSTDGGTVATTAPASLLSREQVRDLERYMDATRAELIFARVVVLVEGDAERYIVPAIAAAYGFDLTDHGVSVVSVQGTDFQPYKNLLGPSGLDIPHVAITDGDRDIEEFPATTSGLSRALRLMYNRPLSKKLREQGKFPLRPRRDGHVAMDLETRKLLVDELAAEEIYVGDTTLETDLVKLFPESFKEAASELFSERVAIKFNGFIDDIYRGGGLDVRRSLVDYIEAKGKGRFAQRLADHLSTADRVDMVDDQGDHRPEAALLRALDRVSLICRGESLEMRVEAGLDFEEMFSADGGAAGE</sequence>
<dbReference type="InterPro" id="IPR027417">
    <property type="entry name" value="P-loop_NTPase"/>
</dbReference>
<feature type="domain" description="ATPase AAA-type core" evidence="2">
    <location>
        <begin position="28"/>
        <end position="346"/>
    </location>
</feature>
<dbReference type="CDD" id="cd01026">
    <property type="entry name" value="TOPRIM_OLD"/>
    <property type="match status" value="1"/>
</dbReference>
<evidence type="ECO:0000313" key="5">
    <source>
        <dbReference type="Proteomes" id="UP000601027"/>
    </source>
</evidence>
<dbReference type="Pfam" id="PF13304">
    <property type="entry name" value="AAA_21"/>
    <property type="match status" value="1"/>
</dbReference>
<dbReference type="InterPro" id="IPR051396">
    <property type="entry name" value="Bact_Antivir_Def_Nuclease"/>
</dbReference>
<evidence type="ECO:0000313" key="4">
    <source>
        <dbReference type="EMBL" id="MBM0231422.1"/>
    </source>
</evidence>
<comment type="caution">
    <text evidence="4">The sequence shown here is derived from an EMBL/GenBank/DDBJ whole genome shotgun (WGS) entry which is preliminary data.</text>
</comment>
<dbReference type="RefSeq" id="WP_203173891.1">
    <property type="nucleotide sequence ID" value="NZ_JAEVHM010000015.1"/>
</dbReference>
<accession>A0ABS1XQ88</accession>
<evidence type="ECO:0000256" key="1">
    <source>
        <dbReference type="SAM" id="MobiDB-lite"/>
    </source>
</evidence>
<evidence type="ECO:0000259" key="3">
    <source>
        <dbReference type="Pfam" id="PF20469"/>
    </source>
</evidence>
<keyword evidence="5" id="KW-1185">Reference proteome</keyword>
<dbReference type="EMBL" id="JAEVHM010000015">
    <property type="protein sequence ID" value="MBM0231422.1"/>
    <property type="molecule type" value="Genomic_DNA"/>
</dbReference>
<dbReference type="Proteomes" id="UP000601027">
    <property type="component" value="Unassembled WGS sequence"/>
</dbReference>
<gene>
    <name evidence="4" type="ORF">JNW91_05810</name>
</gene>
<dbReference type="Gene3D" id="3.40.50.300">
    <property type="entry name" value="P-loop containing nucleotide triphosphate hydrolases"/>
    <property type="match status" value="1"/>
</dbReference>
<dbReference type="InterPro" id="IPR034139">
    <property type="entry name" value="TOPRIM_OLD"/>
</dbReference>
<dbReference type="SUPFAM" id="SSF52540">
    <property type="entry name" value="P-loop containing nucleoside triphosphate hydrolases"/>
    <property type="match status" value="1"/>
</dbReference>